<name>A0ABD3BVQ5_9LAMI</name>
<dbReference type="EMBL" id="JAVIJP010000066">
    <property type="protein sequence ID" value="KAL3621590.1"/>
    <property type="molecule type" value="Genomic_DNA"/>
</dbReference>
<evidence type="ECO:0000313" key="2">
    <source>
        <dbReference type="Proteomes" id="UP001632038"/>
    </source>
</evidence>
<accession>A0ABD3BVQ5</accession>
<organism evidence="1 2">
    <name type="scientific">Castilleja foliolosa</name>
    <dbReference type="NCBI Taxonomy" id="1961234"/>
    <lineage>
        <taxon>Eukaryota</taxon>
        <taxon>Viridiplantae</taxon>
        <taxon>Streptophyta</taxon>
        <taxon>Embryophyta</taxon>
        <taxon>Tracheophyta</taxon>
        <taxon>Spermatophyta</taxon>
        <taxon>Magnoliopsida</taxon>
        <taxon>eudicotyledons</taxon>
        <taxon>Gunneridae</taxon>
        <taxon>Pentapetalae</taxon>
        <taxon>asterids</taxon>
        <taxon>lamiids</taxon>
        <taxon>Lamiales</taxon>
        <taxon>Orobanchaceae</taxon>
        <taxon>Pedicularideae</taxon>
        <taxon>Castillejinae</taxon>
        <taxon>Castilleja</taxon>
    </lineage>
</organism>
<sequence>MMHTCRNLSGENKVRTFLICQRTIYKIKESKPQGIFVSRVIEEKVDR</sequence>
<gene>
    <name evidence="1" type="ORF">CASFOL_036502</name>
</gene>
<reference evidence="2" key="1">
    <citation type="journal article" date="2024" name="IScience">
        <title>Strigolactones Initiate the Formation of Haustorium-like Structures in Castilleja.</title>
        <authorList>
            <person name="Buerger M."/>
            <person name="Peterson D."/>
            <person name="Chory J."/>
        </authorList>
    </citation>
    <scope>NUCLEOTIDE SEQUENCE [LARGE SCALE GENOMIC DNA]</scope>
</reference>
<evidence type="ECO:0000313" key="1">
    <source>
        <dbReference type="EMBL" id="KAL3621590.1"/>
    </source>
</evidence>
<comment type="caution">
    <text evidence="1">The sequence shown here is derived from an EMBL/GenBank/DDBJ whole genome shotgun (WGS) entry which is preliminary data.</text>
</comment>
<dbReference type="Proteomes" id="UP001632038">
    <property type="component" value="Unassembled WGS sequence"/>
</dbReference>
<dbReference type="AlphaFoldDB" id="A0ABD3BVQ5"/>
<protein>
    <submittedName>
        <fullName evidence="1">Uncharacterized protein</fullName>
    </submittedName>
</protein>
<keyword evidence="2" id="KW-1185">Reference proteome</keyword>
<proteinExistence type="predicted"/>